<evidence type="ECO:0000313" key="4">
    <source>
        <dbReference type="Proteomes" id="UP000250918"/>
    </source>
</evidence>
<protein>
    <recommendedName>
        <fullName evidence="5">Nickel-dependent lactate racemase</fullName>
    </recommendedName>
</protein>
<gene>
    <name evidence="3" type="ORF">C3F09_01670</name>
</gene>
<proteinExistence type="predicted"/>
<accession>A0A855XAR5</accession>
<dbReference type="PANTHER" id="PTHR33171">
    <property type="entry name" value="LAR_N DOMAIN-CONTAINING PROTEIN"/>
    <property type="match status" value="1"/>
</dbReference>
<dbReference type="Gene3D" id="3.90.226.30">
    <property type="match status" value="1"/>
</dbReference>
<dbReference type="InterPro" id="IPR043166">
    <property type="entry name" value="LarA-like_C"/>
</dbReference>
<comment type="caution">
    <text evidence="3">The sequence shown here is derived from an EMBL/GenBank/DDBJ whole genome shotgun (WGS) entry which is preliminary data.</text>
</comment>
<sequence>MLVTLTYGGAPLVLNMPPHVSVHTFAPHRIEHPASFDEFHAAFRAAWKWEITDDSSPLFVVNDAYRHTPTAVVLTWIERILPGILQRARFLVATGAHQPPTDKDLQSIFAGHLKTIRPRVEWHVATDLASMMKVGADSQGSDVYLHRRVFQHSPVILIGSVEPHYFAGFTGGRKSLFPGLTDLATIERNHNMAGSMAAAPMKLDGNPVAEHLESLMALIDTSSVLSVQLVLDSAGTVAGFSIGDVESSFTGAATTARAMFGHTLDQPLDAVLCEMRPPLDKNMYQAQKALENCQQVVANGGTAIVVARCDEGVGSEFFINEAQNWDRTNNRPGDGIYRFGSHKLSRMVAHQKRIDVRLFSSLPDAIVEKVFYHPAGDLSALIVALAQGKSDFQLGVVYDSGHTVLGLEDGKHSS</sequence>
<reference evidence="3 4" key="1">
    <citation type="journal article" date="2018" name="ISME J.">
        <title>A methanotrophic archaeon couples anaerobic oxidation of methane to Fe(III) reduction.</title>
        <authorList>
            <person name="Cai C."/>
            <person name="Leu A.O."/>
            <person name="Xie G.J."/>
            <person name="Guo J."/>
            <person name="Feng Y."/>
            <person name="Zhao J.X."/>
            <person name="Tyson G.W."/>
            <person name="Yuan Z."/>
            <person name="Hu S."/>
        </authorList>
    </citation>
    <scope>NUCLEOTIDE SEQUENCE [LARGE SCALE GENOMIC DNA]</scope>
    <source>
        <strain evidence="3">FeB_12</strain>
    </source>
</reference>
<feature type="domain" description="Lactate racemase C-terminal" evidence="2">
    <location>
        <begin position="278"/>
        <end position="327"/>
    </location>
</feature>
<evidence type="ECO:0000259" key="2">
    <source>
        <dbReference type="Pfam" id="PF21113"/>
    </source>
</evidence>
<dbReference type="EMBL" id="PQAP01000007">
    <property type="protein sequence ID" value="PWB75846.1"/>
    <property type="molecule type" value="Genomic_DNA"/>
</dbReference>
<dbReference type="GO" id="GO:0050043">
    <property type="term" value="F:lactate racemase activity"/>
    <property type="evidence" value="ECO:0007669"/>
    <property type="project" value="InterPro"/>
</dbReference>
<dbReference type="PANTHER" id="PTHR33171:SF17">
    <property type="entry name" value="LARA-LIKE N-TERMINAL DOMAIN-CONTAINING PROTEIN"/>
    <property type="match status" value="1"/>
</dbReference>
<evidence type="ECO:0000313" key="3">
    <source>
        <dbReference type="EMBL" id="PWB75846.1"/>
    </source>
</evidence>
<dbReference type="Proteomes" id="UP000250918">
    <property type="component" value="Unassembled WGS sequence"/>
</dbReference>
<feature type="domain" description="LarA-like N-terminal" evidence="1">
    <location>
        <begin position="58"/>
        <end position="193"/>
    </location>
</feature>
<dbReference type="InterPro" id="IPR018657">
    <property type="entry name" value="LarA-like_N"/>
</dbReference>
<dbReference type="Pfam" id="PF09861">
    <property type="entry name" value="Lar_N"/>
    <property type="match status" value="1"/>
</dbReference>
<name>A0A855XAR5_9BACT</name>
<dbReference type="InterPro" id="IPR048520">
    <property type="entry name" value="LarA_C"/>
</dbReference>
<dbReference type="InterPro" id="IPR048068">
    <property type="entry name" value="LarA-like"/>
</dbReference>
<dbReference type="AlphaFoldDB" id="A0A855XAR5"/>
<dbReference type="Gene3D" id="3.40.50.11440">
    <property type="match status" value="1"/>
</dbReference>
<organism evidence="3 4">
    <name type="scientific">candidate division GN15 bacterium</name>
    <dbReference type="NCBI Taxonomy" id="2072418"/>
    <lineage>
        <taxon>Bacteria</taxon>
        <taxon>candidate division GN15</taxon>
    </lineage>
</organism>
<evidence type="ECO:0008006" key="5">
    <source>
        <dbReference type="Google" id="ProtNLM"/>
    </source>
</evidence>
<dbReference type="Pfam" id="PF21113">
    <property type="entry name" value="LarA_C"/>
    <property type="match status" value="1"/>
</dbReference>
<evidence type="ECO:0000259" key="1">
    <source>
        <dbReference type="Pfam" id="PF09861"/>
    </source>
</evidence>